<dbReference type="EMBL" id="JBEOKT010000006">
    <property type="protein sequence ID" value="MER2997554.1"/>
    <property type="molecule type" value="Genomic_DNA"/>
</dbReference>
<keyword evidence="1" id="KW-0812">Transmembrane</keyword>
<name>A0ABV1RT45_9BACT</name>
<reference evidence="2 3" key="1">
    <citation type="submission" date="2024-06" db="EMBL/GenBank/DDBJ databases">
        <title>Pontibacter populi HYL7-15.</title>
        <authorList>
            <person name="Kim M.K."/>
        </authorList>
    </citation>
    <scope>NUCLEOTIDE SEQUENCE [LARGE SCALE GENOMIC DNA]</scope>
    <source>
        <strain evidence="2 3">HYL7-15</strain>
    </source>
</reference>
<dbReference type="RefSeq" id="WP_350411955.1">
    <property type="nucleotide sequence ID" value="NZ_JBEOKT010000006.1"/>
</dbReference>
<evidence type="ECO:0008006" key="4">
    <source>
        <dbReference type="Google" id="ProtNLM"/>
    </source>
</evidence>
<evidence type="ECO:0000313" key="2">
    <source>
        <dbReference type="EMBL" id="MER2997554.1"/>
    </source>
</evidence>
<protein>
    <recommendedName>
        <fullName evidence="4">DUF4258 domain-containing protein</fullName>
    </recommendedName>
</protein>
<gene>
    <name evidence="2" type="ORF">ABS362_08345</name>
</gene>
<keyword evidence="3" id="KW-1185">Reference proteome</keyword>
<feature type="transmembrane region" description="Helical" evidence="1">
    <location>
        <begin position="12"/>
        <end position="32"/>
    </location>
</feature>
<evidence type="ECO:0000256" key="1">
    <source>
        <dbReference type="SAM" id="Phobius"/>
    </source>
</evidence>
<proteinExistence type="predicted"/>
<accession>A0ABV1RT45</accession>
<keyword evidence="1" id="KW-0472">Membrane</keyword>
<comment type="caution">
    <text evidence="2">The sequence shown here is derived from an EMBL/GenBank/DDBJ whole genome shotgun (WGS) entry which is preliminary data.</text>
</comment>
<dbReference type="Proteomes" id="UP001476807">
    <property type="component" value="Unassembled WGS sequence"/>
</dbReference>
<sequence>MNLESLLTNRFLRFIFPFVILIVFWVFIKPLISTNTRENGDKERCETAALIKEKSIIGVVIAKYRDKRDLRHFAYRRGKVRVDNSFFVLEGSDTYDHIQVGDSIIKEKGSFVVTLIRQDSVYTHTLDYGCK</sequence>
<evidence type="ECO:0000313" key="3">
    <source>
        <dbReference type="Proteomes" id="UP001476807"/>
    </source>
</evidence>
<keyword evidence="1" id="KW-1133">Transmembrane helix</keyword>
<organism evidence="2 3">
    <name type="scientific">Pontibacter populi</name>
    <dbReference type="NCBI Taxonomy" id="890055"/>
    <lineage>
        <taxon>Bacteria</taxon>
        <taxon>Pseudomonadati</taxon>
        <taxon>Bacteroidota</taxon>
        <taxon>Cytophagia</taxon>
        <taxon>Cytophagales</taxon>
        <taxon>Hymenobacteraceae</taxon>
        <taxon>Pontibacter</taxon>
    </lineage>
</organism>